<sequence>MRIFALLFIILVYWGTTISNGFIHDDHREVENNPYLASWEHFPKVFTSCIGGYQLPSCKGAGYYYRPLGVLSLFATRQISSRPWVFHVVSIAYLWVLSMLLFYFLRLHGIEGTVGLIGVAAYVTHPIISEVANGIGVYDLLLAICVVSAILSFALYRKTKRHVWFVCSLLAYFLALLAKESAVVLLVAFPIYDFLYSQKKKRLYQSIGLYSWFLVPLVVYGLMRYWVLGGPVYRQEGYYAMGIAASLVNMIGLYGRNLWALMYPFPLSTFHRFVAISWSSWQFIVSFFALVLTAAAGWASYRRKLPGITFGLSIFVLFLVVPIVFFTKVGRFPFTERFLFVPFIGVTVAVTFLLQSLKPRVSGVVRWLFIVGLAGLFIVNWVGIQKRNADWKNDAAFYASVVRDDPGNEFGYAFGTFKEVLYQKNGLSFRYPDVFTLQEKETGVVLVTKSGFAMSIDSNVKDPLESAMAYLSRQPAEPGALVSEGQAKVAAVEFAWARNWNQKGTEMLELFLFAAGQVVHVTAKPADSVFMGQFDKIVGSFAF</sequence>
<evidence type="ECO:0000256" key="1">
    <source>
        <dbReference type="SAM" id="Phobius"/>
    </source>
</evidence>
<feature type="transmembrane region" description="Helical" evidence="1">
    <location>
        <begin position="135"/>
        <end position="156"/>
    </location>
</feature>
<protein>
    <recommendedName>
        <fullName evidence="4">Glycosyltransferase RgtA/B/C/D-like domain-containing protein</fullName>
    </recommendedName>
</protein>
<proteinExistence type="predicted"/>
<dbReference type="PANTHER" id="PTHR44216">
    <property type="entry name" value="PROTEIN O-MANNOSYL-TRANSFERASE TMTC2"/>
    <property type="match status" value="1"/>
</dbReference>
<organism evidence="2 3">
    <name type="scientific">Candidatus Gottesmanbacteria bacterium RIFCSPLOWO2_01_FULL_48_11</name>
    <dbReference type="NCBI Taxonomy" id="1798395"/>
    <lineage>
        <taxon>Bacteria</taxon>
        <taxon>Candidatus Gottesmaniibacteriota</taxon>
    </lineage>
</organism>
<dbReference type="EMBL" id="MFJY01000018">
    <property type="protein sequence ID" value="OGG28269.1"/>
    <property type="molecule type" value="Genomic_DNA"/>
</dbReference>
<feature type="transmembrane region" description="Helical" evidence="1">
    <location>
        <begin position="364"/>
        <end position="384"/>
    </location>
</feature>
<gene>
    <name evidence="2" type="ORF">A3A64_03540</name>
</gene>
<evidence type="ECO:0000313" key="2">
    <source>
        <dbReference type="EMBL" id="OGG28269.1"/>
    </source>
</evidence>
<reference evidence="2 3" key="1">
    <citation type="journal article" date="2016" name="Nat. Commun.">
        <title>Thousands of microbial genomes shed light on interconnected biogeochemical processes in an aquifer system.</title>
        <authorList>
            <person name="Anantharaman K."/>
            <person name="Brown C.T."/>
            <person name="Hug L.A."/>
            <person name="Sharon I."/>
            <person name="Castelle C.J."/>
            <person name="Probst A.J."/>
            <person name="Thomas B.C."/>
            <person name="Singh A."/>
            <person name="Wilkins M.J."/>
            <person name="Karaoz U."/>
            <person name="Brodie E.L."/>
            <person name="Williams K.H."/>
            <person name="Hubbard S.S."/>
            <person name="Banfield J.F."/>
        </authorList>
    </citation>
    <scope>NUCLEOTIDE SEQUENCE [LARGE SCALE GENOMIC DNA]</scope>
</reference>
<keyword evidence="1" id="KW-0812">Transmembrane</keyword>
<name>A0A1F6AUB6_9BACT</name>
<evidence type="ECO:0000313" key="3">
    <source>
        <dbReference type="Proteomes" id="UP000178305"/>
    </source>
</evidence>
<dbReference type="AlphaFoldDB" id="A0A1F6AUB6"/>
<evidence type="ECO:0008006" key="4">
    <source>
        <dbReference type="Google" id="ProtNLM"/>
    </source>
</evidence>
<dbReference type="Proteomes" id="UP000178305">
    <property type="component" value="Unassembled WGS sequence"/>
</dbReference>
<feature type="transmembrane region" description="Helical" evidence="1">
    <location>
        <begin position="84"/>
        <end position="105"/>
    </location>
</feature>
<feature type="transmembrane region" description="Helical" evidence="1">
    <location>
        <begin position="308"/>
        <end position="326"/>
    </location>
</feature>
<dbReference type="GO" id="GO:0035269">
    <property type="term" value="P:protein O-linked glycosylation via mannose"/>
    <property type="evidence" value="ECO:0007669"/>
    <property type="project" value="TreeGrafter"/>
</dbReference>
<accession>A0A1F6AUB6</accession>
<feature type="transmembrane region" description="Helical" evidence="1">
    <location>
        <begin position="209"/>
        <end position="227"/>
    </location>
</feature>
<feature type="transmembrane region" description="Helical" evidence="1">
    <location>
        <begin position="163"/>
        <end position="189"/>
    </location>
</feature>
<keyword evidence="1" id="KW-1133">Transmembrane helix</keyword>
<feature type="transmembrane region" description="Helical" evidence="1">
    <location>
        <begin position="239"/>
        <end position="261"/>
    </location>
</feature>
<feature type="transmembrane region" description="Helical" evidence="1">
    <location>
        <begin position="338"/>
        <end position="357"/>
    </location>
</feature>
<feature type="transmembrane region" description="Helical" evidence="1">
    <location>
        <begin position="112"/>
        <end position="129"/>
    </location>
</feature>
<comment type="caution">
    <text evidence="2">The sequence shown here is derived from an EMBL/GenBank/DDBJ whole genome shotgun (WGS) entry which is preliminary data.</text>
</comment>
<dbReference type="InterPro" id="IPR052384">
    <property type="entry name" value="TMTC_O-mannosyltransferase"/>
</dbReference>
<feature type="transmembrane region" description="Helical" evidence="1">
    <location>
        <begin position="281"/>
        <end position="301"/>
    </location>
</feature>
<dbReference type="PANTHER" id="PTHR44216:SF3">
    <property type="entry name" value="PROTEIN O-MANNOSYL-TRANSFERASE TMTC2"/>
    <property type="match status" value="1"/>
</dbReference>
<dbReference type="GO" id="GO:0000030">
    <property type="term" value="F:mannosyltransferase activity"/>
    <property type="evidence" value="ECO:0007669"/>
    <property type="project" value="TreeGrafter"/>
</dbReference>
<keyword evidence="1" id="KW-0472">Membrane</keyword>